<comment type="caution">
    <text evidence="1">The sequence shown here is derived from an EMBL/GenBank/DDBJ whole genome shotgun (WGS) entry which is preliminary data.</text>
</comment>
<evidence type="ECO:0000313" key="2">
    <source>
        <dbReference type="Proteomes" id="UP000521943"/>
    </source>
</evidence>
<sequence>MGGGGGKGNSGVVSVWRRSHPRTALQAFRHNRHNRRCIPLTTSLLQPSLNYPSICRSVFFAGLFHPNQLLGVGTGVGTLNLWRIARLPRHFHGWLRRIINGRRSENEGGFGFENRVEGLVFARCVFVISIDCDLEADMSVVRFRCVNYPPIQFHLSSLYWTLNTCLFSAKTRSSDGHYLKTHYNEARLRRVICHPPLRFSKAGVRPSTCNSWVE</sequence>
<organism evidence="1 2">
    <name type="scientific">Ephemerocybe angulata</name>
    <dbReference type="NCBI Taxonomy" id="980116"/>
    <lineage>
        <taxon>Eukaryota</taxon>
        <taxon>Fungi</taxon>
        <taxon>Dikarya</taxon>
        <taxon>Basidiomycota</taxon>
        <taxon>Agaricomycotina</taxon>
        <taxon>Agaricomycetes</taxon>
        <taxon>Agaricomycetidae</taxon>
        <taxon>Agaricales</taxon>
        <taxon>Agaricineae</taxon>
        <taxon>Psathyrellaceae</taxon>
        <taxon>Ephemerocybe</taxon>
    </lineage>
</organism>
<protein>
    <submittedName>
        <fullName evidence="1">Uncharacterized protein</fullName>
    </submittedName>
</protein>
<gene>
    <name evidence="1" type="ORF">DFP72DRAFT_636223</name>
</gene>
<evidence type="ECO:0000313" key="1">
    <source>
        <dbReference type="EMBL" id="KAF6746253.1"/>
    </source>
</evidence>
<keyword evidence="2" id="KW-1185">Reference proteome</keyword>
<proteinExistence type="predicted"/>
<dbReference type="AlphaFoldDB" id="A0A8H6LWA2"/>
<dbReference type="Proteomes" id="UP000521943">
    <property type="component" value="Unassembled WGS sequence"/>
</dbReference>
<reference evidence="1 2" key="1">
    <citation type="submission" date="2020-07" db="EMBL/GenBank/DDBJ databases">
        <title>Comparative genomics of pyrophilous fungi reveals a link between fire events and developmental genes.</title>
        <authorList>
            <consortium name="DOE Joint Genome Institute"/>
            <person name="Steindorff A.S."/>
            <person name="Carver A."/>
            <person name="Calhoun S."/>
            <person name="Stillman K."/>
            <person name="Liu H."/>
            <person name="Lipzen A."/>
            <person name="Pangilinan J."/>
            <person name="Labutti K."/>
            <person name="Bruns T.D."/>
            <person name="Grigoriev I.V."/>
        </authorList>
    </citation>
    <scope>NUCLEOTIDE SEQUENCE [LARGE SCALE GENOMIC DNA]</scope>
    <source>
        <strain evidence="1 2">CBS 144469</strain>
    </source>
</reference>
<accession>A0A8H6LWA2</accession>
<name>A0A8H6LWA2_9AGAR</name>
<dbReference type="EMBL" id="JACGCI010000094">
    <property type="protein sequence ID" value="KAF6746253.1"/>
    <property type="molecule type" value="Genomic_DNA"/>
</dbReference>